<organism evidence="2 3">
    <name type="scientific">Paragonimus westermani</name>
    <dbReference type="NCBI Taxonomy" id="34504"/>
    <lineage>
        <taxon>Eukaryota</taxon>
        <taxon>Metazoa</taxon>
        <taxon>Spiralia</taxon>
        <taxon>Lophotrochozoa</taxon>
        <taxon>Platyhelminthes</taxon>
        <taxon>Trematoda</taxon>
        <taxon>Digenea</taxon>
        <taxon>Plagiorchiida</taxon>
        <taxon>Troglotremata</taxon>
        <taxon>Troglotrematidae</taxon>
        <taxon>Paragonimus</taxon>
    </lineage>
</organism>
<feature type="non-terminal residue" evidence="2">
    <location>
        <position position="1"/>
    </location>
</feature>
<sequence>KAKKEAEQRKQHQKEKQRQTEQEKKREEEARIKLERATEAYYQWEMQKLANMGYIILSRETRKTTSLENLREGVTKEQTFERVPWRPPSSRPSISRGLQY</sequence>
<feature type="region of interest" description="Disordered" evidence="1">
    <location>
        <begin position="68"/>
        <end position="100"/>
    </location>
</feature>
<dbReference type="EMBL" id="JTDF01022269">
    <property type="protein sequence ID" value="KAF8560735.1"/>
    <property type="molecule type" value="Genomic_DNA"/>
</dbReference>
<feature type="compositionally biased region" description="Low complexity" evidence="1">
    <location>
        <begin position="91"/>
        <end position="100"/>
    </location>
</feature>
<comment type="caution">
    <text evidence="2">The sequence shown here is derived from an EMBL/GenBank/DDBJ whole genome shotgun (WGS) entry which is preliminary data.</text>
</comment>
<protein>
    <submittedName>
        <fullName evidence="2">Uncharacterized protein</fullName>
    </submittedName>
</protein>
<dbReference type="AlphaFoldDB" id="A0A8T0CYM7"/>
<evidence type="ECO:0000313" key="3">
    <source>
        <dbReference type="Proteomes" id="UP000699462"/>
    </source>
</evidence>
<proteinExistence type="predicted"/>
<evidence type="ECO:0000256" key="1">
    <source>
        <dbReference type="SAM" id="MobiDB-lite"/>
    </source>
</evidence>
<feature type="compositionally biased region" description="Basic and acidic residues" evidence="1">
    <location>
        <begin position="68"/>
        <end position="84"/>
    </location>
</feature>
<feature type="region of interest" description="Disordered" evidence="1">
    <location>
        <begin position="1"/>
        <end position="28"/>
    </location>
</feature>
<accession>A0A8T0CYM7</accession>
<keyword evidence="3" id="KW-1185">Reference proteome</keyword>
<reference evidence="2 3" key="1">
    <citation type="submission" date="2019-07" db="EMBL/GenBank/DDBJ databases">
        <title>Annotation for the trematode Paragonimus westermani.</title>
        <authorList>
            <person name="Choi Y.-J."/>
        </authorList>
    </citation>
    <scope>NUCLEOTIDE SEQUENCE [LARGE SCALE GENOMIC DNA]</scope>
    <source>
        <strain evidence="2">180907_Pwestermani</strain>
    </source>
</reference>
<name>A0A8T0CYM7_9TREM</name>
<gene>
    <name evidence="2" type="ORF">P879_04113</name>
</gene>
<dbReference type="Proteomes" id="UP000699462">
    <property type="component" value="Unassembled WGS sequence"/>
</dbReference>
<evidence type="ECO:0000313" key="2">
    <source>
        <dbReference type="EMBL" id="KAF8560735.1"/>
    </source>
</evidence>